<dbReference type="Gene3D" id="3.30.565.10">
    <property type="entry name" value="Histidine kinase-like ATPase, C-terminal domain"/>
    <property type="match status" value="1"/>
</dbReference>
<feature type="domain" description="Response regulatory" evidence="21">
    <location>
        <begin position="846"/>
        <end position="962"/>
    </location>
</feature>
<feature type="modified residue" description="4-aspartylphosphate" evidence="18">
    <location>
        <position position="897"/>
    </location>
</feature>
<organism evidence="23 24">
    <name type="scientific">Vibrio lentus</name>
    <dbReference type="NCBI Taxonomy" id="136468"/>
    <lineage>
        <taxon>Bacteria</taxon>
        <taxon>Pseudomonadati</taxon>
        <taxon>Pseudomonadota</taxon>
        <taxon>Gammaproteobacteria</taxon>
        <taxon>Vibrionales</taxon>
        <taxon>Vibrionaceae</taxon>
        <taxon>Vibrio</taxon>
    </lineage>
</organism>
<dbReference type="Gene3D" id="3.40.50.2300">
    <property type="match status" value="2"/>
</dbReference>
<dbReference type="Pfam" id="PF02518">
    <property type="entry name" value="HATPase_c"/>
    <property type="match status" value="1"/>
</dbReference>
<feature type="modified residue" description="4-aspartylphosphate" evidence="18">
    <location>
        <position position="637"/>
    </location>
</feature>
<dbReference type="Gene3D" id="1.20.120.160">
    <property type="entry name" value="HPT domain"/>
    <property type="match status" value="2"/>
</dbReference>
<dbReference type="InterPro" id="IPR011006">
    <property type="entry name" value="CheY-like_superfamily"/>
</dbReference>
<feature type="domain" description="HPt" evidence="22">
    <location>
        <begin position="973"/>
        <end position="1075"/>
    </location>
</feature>
<dbReference type="PANTHER" id="PTHR45339">
    <property type="entry name" value="HYBRID SIGNAL TRANSDUCTION HISTIDINE KINASE J"/>
    <property type="match status" value="1"/>
</dbReference>
<dbReference type="GO" id="GO:0005886">
    <property type="term" value="C:plasma membrane"/>
    <property type="evidence" value="ECO:0007669"/>
    <property type="project" value="UniProtKB-SubCell"/>
</dbReference>
<dbReference type="SUPFAM" id="SSF47226">
    <property type="entry name" value="Histidine-containing phosphotransfer domain, HPT domain"/>
    <property type="match status" value="2"/>
</dbReference>
<sequence length="1075" mass="120702">MPKMIPNFDQLSKSEKKESRIQLIMISFLLVFTLLVATAIGTWAGTNKVFEVLKRIHTTGELIFSLDRARLNTIGYVKDTSEKHLNEALNYIEEANRLTLDLNDHNEEKILKLIGEYRNSFLEYVEIDKERKAIIAEYAARSNLVNNNLKMVLNFNYTYRNPHTIELINSLISDKTAINKKIVNSLTLGRRLDTQQLNEAIGILKNIKSNLKELIPLIKNKDKSYSLSKLLEDTDFYIDIVTKLNKNNYALIKNSKEAIPSVLEAEAIILSIRDERINSVSDLKLTSYLITLLTLLFFIGMLMLAYLIYHSLKSLVRLTHEATLARDEAISSTKIKSQFLANMSHEIRTPLNAIIGMSQLATNTDIDIDKNKYIKNVNNASRSLLKIVNDILDTSKIESGSFNIKNKIFSLPSLIDEFYEMMFIIANEKGLNLKLSYSDSIPTYVLGDSLRLNQILLNIVGNAIKFTEKGEITLLISCDNLNKNKTKLSFEIIDTGIGISGEDIDKLFKPFSQVDESTSRMYGGTGLGLIISKQLVELMGGRLTVKSDQGKGSQFSFEIILDIAPEILDNQENQADVPKLNLKPLKNKHILLVEDNFINQELVKALLEGVTHLDVCSDGEKAIHQLSQQKYDGILMDCQLPQIDGYQATQMIRQELGLSLPIIAMTANIMSADIDKAIESGMNDIIGKPIDTQDMYRKMLKWFTNQIVETNDAGEVVTDKPVALIPSWLSKVSTLDLEAGLKIAAGNTALYLKLLSVFIEQYRGASIEANEHQKVHQLKGTAGNLGATALYQACVSHEERLEQESLIELNLKLTQLISDLMPLNDNQKSPSTQLSEEKMMDTLIGHVLIVEDDLINQCLLKNQLKDLGLSSDVSNDGQHALTQLKERKGAYDLILTDIHMPNLDGHSLAREVKTNIGLYGYTNIVGCTGESNYTLENFEYFDALISKPIDSKTIYDNISKFLVKSEPLSTSEPESEIESNFSDYSNENKRDIYSVIIQSMSLDIESLDKSNVDLRALAHKIKGTANMLGLTEIATLAQELQNELDPQKIVSQKCMLTKKMNEIVEEVKDLLEGIE</sequence>
<evidence type="ECO:0000259" key="20">
    <source>
        <dbReference type="PROSITE" id="PS50109"/>
    </source>
</evidence>
<evidence type="ECO:0000256" key="16">
    <source>
        <dbReference type="ARBA" id="ARBA00068150"/>
    </source>
</evidence>
<dbReference type="CDD" id="cd00088">
    <property type="entry name" value="HPT"/>
    <property type="match status" value="1"/>
</dbReference>
<gene>
    <name evidence="23" type="ORF">BCT50_13310</name>
</gene>
<dbReference type="Pfam" id="PF01627">
    <property type="entry name" value="Hpt"/>
    <property type="match status" value="1"/>
</dbReference>
<dbReference type="InterPro" id="IPR003594">
    <property type="entry name" value="HATPase_dom"/>
</dbReference>
<dbReference type="EC" id="2.7.13.3" evidence="3"/>
<dbReference type="InterPro" id="IPR004358">
    <property type="entry name" value="Sig_transdc_His_kin-like_C"/>
</dbReference>
<keyword evidence="6" id="KW-0808">Transferase</keyword>
<dbReference type="Pfam" id="PF00072">
    <property type="entry name" value="Response_reg"/>
    <property type="match status" value="2"/>
</dbReference>
<reference evidence="24" key="1">
    <citation type="submission" date="2016-07" db="EMBL/GenBank/DDBJ databases">
        <title>Nontailed viruses are major unrecognized killers of bacteria in the ocean.</title>
        <authorList>
            <person name="Kauffman K."/>
            <person name="Hussain F."/>
            <person name="Yang J."/>
            <person name="Arevalo P."/>
            <person name="Brown J."/>
            <person name="Cutler M."/>
            <person name="Kelly L."/>
            <person name="Polz M.F."/>
        </authorList>
    </citation>
    <scope>NUCLEOTIDE SEQUENCE [LARGE SCALE GENOMIC DNA]</scope>
    <source>
        <strain evidence="24">10N.261.48.A1</strain>
    </source>
</reference>
<dbReference type="SMART" id="SM00387">
    <property type="entry name" value="HATPase_c"/>
    <property type="match status" value="1"/>
</dbReference>
<keyword evidence="14 19" id="KW-0472">Membrane</keyword>
<evidence type="ECO:0000256" key="17">
    <source>
        <dbReference type="PROSITE-ProRule" id="PRU00110"/>
    </source>
</evidence>
<evidence type="ECO:0000256" key="11">
    <source>
        <dbReference type="ARBA" id="ARBA00022840"/>
    </source>
</evidence>
<evidence type="ECO:0000256" key="5">
    <source>
        <dbReference type="ARBA" id="ARBA00022553"/>
    </source>
</evidence>
<dbReference type="SMART" id="SM00448">
    <property type="entry name" value="REC"/>
    <property type="match status" value="2"/>
</dbReference>
<keyword evidence="4" id="KW-1003">Cell membrane</keyword>
<feature type="modified residue" description="Phosphohistidine" evidence="17">
    <location>
        <position position="1019"/>
    </location>
</feature>
<evidence type="ECO:0000259" key="22">
    <source>
        <dbReference type="PROSITE" id="PS50894"/>
    </source>
</evidence>
<evidence type="ECO:0000256" key="9">
    <source>
        <dbReference type="ARBA" id="ARBA00022777"/>
    </source>
</evidence>
<dbReference type="GO" id="GO:0005524">
    <property type="term" value="F:ATP binding"/>
    <property type="evidence" value="ECO:0007669"/>
    <property type="project" value="UniProtKB-KW"/>
</dbReference>
<feature type="transmembrane region" description="Helical" evidence="19">
    <location>
        <begin position="288"/>
        <end position="309"/>
    </location>
</feature>
<evidence type="ECO:0000256" key="19">
    <source>
        <dbReference type="SAM" id="Phobius"/>
    </source>
</evidence>
<evidence type="ECO:0000256" key="14">
    <source>
        <dbReference type="ARBA" id="ARBA00023136"/>
    </source>
</evidence>
<comment type="subcellular location">
    <subcellularLocation>
        <location evidence="2">Cell membrane</location>
        <topology evidence="2">Multi-pass membrane protein</topology>
    </subcellularLocation>
</comment>
<evidence type="ECO:0000256" key="3">
    <source>
        <dbReference type="ARBA" id="ARBA00012438"/>
    </source>
</evidence>
<dbReference type="InterPro" id="IPR036890">
    <property type="entry name" value="HATPase_C_sf"/>
</dbReference>
<feature type="domain" description="Histidine kinase" evidence="20">
    <location>
        <begin position="342"/>
        <end position="563"/>
    </location>
</feature>
<keyword evidence="10" id="KW-0378">Hydrolase</keyword>
<dbReference type="CDD" id="cd16922">
    <property type="entry name" value="HATPase_EvgS-ArcB-TorS-like"/>
    <property type="match status" value="1"/>
</dbReference>
<dbReference type="SUPFAM" id="SSF55874">
    <property type="entry name" value="ATPase domain of HSP90 chaperone/DNA topoisomerase II/histidine kinase"/>
    <property type="match status" value="1"/>
</dbReference>
<proteinExistence type="predicted"/>
<keyword evidence="13" id="KW-0902">Two-component regulatory system</keyword>
<evidence type="ECO:0000256" key="13">
    <source>
        <dbReference type="ARBA" id="ARBA00023012"/>
    </source>
</evidence>
<keyword evidence="8" id="KW-0547">Nucleotide-binding</keyword>
<dbReference type="PANTHER" id="PTHR45339:SF1">
    <property type="entry name" value="HYBRID SIGNAL TRANSDUCTION HISTIDINE KINASE J"/>
    <property type="match status" value="1"/>
</dbReference>
<comment type="catalytic activity">
    <reaction evidence="1">
        <text>ATP + protein L-histidine = ADP + protein N-phospho-L-histidine.</text>
        <dbReference type="EC" id="2.7.13.3"/>
    </reaction>
</comment>
<dbReference type="FunFam" id="3.30.565.10:FF:000010">
    <property type="entry name" value="Sensor histidine kinase RcsC"/>
    <property type="match status" value="1"/>
</dbReference>
<evidence type="ECO:0000256" key="4">
    <source>
        <dbReference type="ARBA" id="ARBA00022475"/>
    </source>
</evidence>
<evidence type="ECO:0000256" key="1">
    <source>
        <dbReference type="ARBA" id="ARBA00000085"/>
    </source>
</evidence>
<evidence type="ECO:0000256" key="10">
    <source>
        <dbReference type="ARBA" id="ARBA00022801"/>
    </source>
</evidence>
<dbReference type="Pfam" id="PF00512">
    <property type="entry name" value="HisKA"/>
    <property type="match status" value="1"/>
</dbReference>
<dbReference type="FunFam" id="1.10.287.130:FF:000002">
    <property type="entry name" value="Two-component osmosensing histidine kinase"/>
    <property type="match status" value="1"/>
</dbReference>
<comment type="caution">
    <text evidence="23">The sequence shown here is derived from an EMBL/GenBank/DDBJ whole genome shotgun (WGS) entry which is preliminary data.</text>
</comment>
<evidence type="ECO:0000256" key="7">
    <source>
        <dbReference type="ARBA" id="ARBA00022692"/>
    </source>
</evidence>
<dbReference type="PROSITE" id="PS50110">
    <property type="entry name" value="RESPONSE_REGULATORY"/>
    <property type="match status" value="2"/>
</dbReference>
<dbReference type="SUPFAM" id="SSF52172">
    <property type="entry name" value="CheY-like"/>
    <property type="match status" value="2"/>
</dbReference>
<dbReference type="Gene3D" id="1.10.287.130">
    <property type="match status" value="1"/>
</dbReference>
<dbReference type="InterPro" id="IPR008207">
    <property type="entry name" value="Sig_transdc_His_kin_Hpt_dom"/>
</dbReference>
<keyword evidence="7 19" id="KW-0812">Transmembrane</keyword>
<protein>
    <recommendedName>
        <fullName evidence="16">Sensory/regulatory protein RpfC</fullName>
        <ecNumber evidence="3">2.7.13.3</ecNumber>
    </recommendedName>
</protein>
<keyword evidence="5 18" id="KW-0597">Phosphoprotein</keyword>
<keyword evidence="9" id="KW-0418">Kinase</keyword>
<name>A0A855IL36_9VIBR</name>
<evidence type="ECO:0000313" key="24">
    <source>
        <dbReference type="Proteomes" id="UP000235554"/>
    </source>
</evidence>
<comment type="subunit">
    <text evidence="15">At low DSF concentrations, interacts with RpfF.</text>
</comment>
<dbReference type="PROSITE" id="PS50894">
    <property type="entry name" value="HPT"/>
    <property type="match status" value="1"/>
</dbReference>
<dbReference type="InterPro" id="IPR001789">
    <property type="entry name" value="Sig_transdc_resp-reg_receiver"/>
</dbReference>
<accession>A0A855IL36</accession>
<evidence type="ECO:0000256" key="12">
    <source>
        <dbReference type="ARBA" id="ARBA00022989"/>
    </source>
</evidence>
<dbReference type="InterPro" id="IPR003661">
    <property type="entry name" value="HisK_dim/P_dom"/>
</dbReference>
<dbReference type="SMART" id="SM00388">
    <property type="entry name" value="HisKA"/>
    <property type="match status" value="1"/>
</dbReference>
<dbReference type="InterPro" id="IPR036097">
    <property type="entry name" value="HisK_dim/P_sf"/>
</dbReference>
<keyword evidence="12 19" id="KW-1133">Transmembrane helix</keyword>
<feature type="transmembrane region" description="Helical" evidence="19">
    <location>
        <begin position="21"/>
        <end position="44"/>
    </location>
</feature>
<evidence type="ECO:0000256" key="2">
    <source>
        <dbReference type="ARBA" id="ARBA00004651"/>
    </source>
</evidence>
<evidence type="ECO:0000256" key="8">
    <source>
        <dbReference type="ARBA" id="ARBA00022741"/>
    </source>
</evidence>
<dbReference type="GO" id="GO:0016787">
    <property type="term" value="F:hydrolase activity"/>
    <property type="evidence" value="ECO:0007669"/>
    <property type="project" value="UniProtKB-KW"/>
</dbReference>
<dbReference type="EMBL" id="MCZJ01000046">
    <property type="protein sequence ID" value="PMM54648.1"/>
    <property type="molecule type" value="Genomic_DNA"/>
</dbReference>
<dbReference type="RefSeq" id="WP_102518080.1">
    <property type="nucleotide sequence ID" value="NZ_MCWT02000002.1"/>
</dbReference>
<dbReference type="Proteomes" id="UP000235554">
    <property type="component" value="Unassembled WGS sequence"/>
</dbReference>
<evidence type="ECO:0000259" key="21">
    <source>
        <dbReference type="PROSITE" id="PS50110"/>
    </source>
</evidence>
<evidence type="ECO:0000256" key="6">
    <source>
        <dbReference type="ARBA" id="ARBA00022679"/>
    </source>
</evidence>
<evidence type="ECO:0000256" key="15">
    <source>
        <dbReference type="ARBA" id="ARBA00064003"/>
    </source>
</evidence>
<dbReference type="CDD" id="cd00082">
    <property type="entry name" value="HisKA"/>
    <property type="match status" value="1"/>
</dbReference>
<dbReference type="InterPro" id="IPR036641">
    <property type="entry name" value="HPT_dom_sf"/>
</dbReference>
<keyword evidence="11" id="KW-0067">ATP-binding</keyword>
<dbReference type="PRINTS" id="PR00344">
    <property type="entry name" value="BCTRLSENSOR"/>
</dbReference>
<evidence type="ECO:0000313" key="23">
    <source>
        <dbReference type="EMBL" id="PMM54648.1"/>
    </source>
</evidence>
<dbReference type="CDD" id="cd17546">
    <property type="entry name" value="REC_hyHK_CKI1_RcsC-like"/>
    <property type="match status" value="2"/>
</dbReference>
<dbReference type="PROSITE" id="PS50109">
    <property type="entry name" value="HIS_KIN"/>
    <property type="match status" value="1"/>
</dbReference>
<evidence type="ECO:0000256" key="18">
    <source>
        <dbReference type="PROSITE-ProRule" id="PRU00169"/>
    </source>
</evidence>
<feature type="domain" description="Response regulatory" evidence="21">
    <location>
        <begin position="589"/>
        <end position="703"/>
    </location>
</feature>
<dbReference type="SUPFAM" id="SSF47384">
    <property type="entry name" value="Homodimeric domain of signal transducing histidine kinase"/>
    <property type="match status" value="1"/>
</dbReference>
<dbReference type="GO" id="GO:0000155">
    <property type="term" value="F:phosphorelay sensor kinase activity"/>
    <property type="evidence" value="ECO:0007669"/>
    <property type="project" value="InterPro"/>
</dbReference>
<dbReference type="AlphaFoldDB" id="A0A855IL36"/>
<dbReference type="InterPro" id="IPR005467">
    <property type="entry name" value="His_kinase_dom"/>
</dbReference>